<organism evidence="3 4">
    <name type="scientific">Streptomyces prasinus</name>
    <dbReference type="NCBI Taxonomy" id="67345"/>
    <lineage>
        <taxon>Bacteria</taxon>
        <taxon>Bacillati</taxon>
        <taxon>Actinomycetota</taxon>
        <taxon>Actinomycetes</taxon>
        <taxon>Kitasatosporales</taxon>
        <taxon>Streptomycetaceae</taxon>
        <taxon>Streptomyces</taxon>
    </lineage>
</organism>
<dbReference type="InterPro" id="IPR011990">
    <property type="entry name" value="TPR-like_helical_dom_sf"/>
</dbReference>
<accession>A0ABX6B1M4</accession>
<dbReference type="Proteomes" id="UP000326041">
    <property type="component" value="Chromosome"/>
</dbReference>
<feature type="compositionally biased region" description="Gly residues" evidence="1">
    <location>
        <begin position="12"/>
        <end position="32"/>
    </location>
</feature>
<dbReference type="SUPFAM" id="SSF52540">
    <property type="entry name" value="P-loop containing nucleoside triphosphate hydrolases"/>
    <property type="match status" value="1"/>
</dbReference>
<reference evidence="3 4" key="1">
    <citation type="submission" date="2017-09" db="EMBL/GenBank/DDBJ databases">
        <authorList>
            <person name="Lee N."/>
            <person name="Cho B.-K."/>
        </authorList>
    </citation>
    <scope>NUCLEOTIDE SEQUENCE [LARGE SCALE GENOMIC DNA]</scope>
    <source>
        <strain evidence="3 4">ATCC 13879</strain>
    </source>
</reference>
<feature type="domain" description="NB-ARC" evidence="2">
    <location>
        <begin position="311"/>
        <end position="446"/>
    </location>
</feature>
<dbReference type="Gene3D" id="3.40.50.300">
    <property type="entry name" value="P-loop containing nucleotide triphosphate hydrolases"/>
    <property type="match status" value="1"/>
</dbReference>
<dbReference type="SUPFAM" id="SSF48452">
    <property type="entry name" value="TPR-like"/>
    <property type="match status" value="3"/>
</dbReference>
<feature type="region of interest" description="Disordered" evidence="1">
    <location>
        <begin position="1"/>
        <end position="32"/>
    </location>
</feature>
<dbReference type="Pfam" id="PF13424">
    <property type="entry name" value="TPR_12"/>
    <property type="match status" value="3"/>
</dbReference>
<evidence type="ECO:0000313" key="3">
    <source>
        <dbReference type="EMBL" id="QEV08162.1"/>
    </source>
</evidence>
<name>A0ABX6B1M4_9ACTN</name>
<dbReference type="SUPFAM" id="SSF50494">
    <property type="entry name" value="Trypsin-like serine proteases"/>
    <property type="match status" value="1"/>
</dbReference>
<feature type="compositionally biased region" description="Gly residues" evidence="1">
    <location>
        <begin position="246"/>
        <end position="256"/>
    </location>
</feature>
<dbReference type="InterPro" id="IPR053137">
    <property type="entry name" value="NLR-like"/>
</dbReference>
<dbReference type="RefSeq" id="WP_150475448.1">
    <property type="nucleotide sequence ID" value="NZ_JBIUYS010000004.1"/>
</dbReference>
<proteinExistence type="predicted"/>
<feature type="region of interest" description="Disordered" evidence="1">
    <location>
        <begin position="231"/>
        <end position="256"/>
    </location>
</feature>
<dbReference type="InterPro" id="IPR009003">
    <property type="entry name" value="Peptidase_S1_PA"/>
</dbReference>
<keyword evidence="4" id="KW-1185">Reference proteome</keyword>
<dbReference type="Gene3D" id="1.25.40.10">
    <property type="entry name" value="Tetratricopeptide repeat domain"/>
    <property type="match status" value="2"/>
</dbReference>
<gene>
    <name evidence="3" type="ORF">CP972_23295</name>
</gene>
<evidence type="ECO:0000256" key="1">
    <source>
        <dbReference type="SAM" id="MobiDB-lite"/>
    </source>
</evidence>
<dbReference type="PRINTS" id="PR00364">
    <property type="entry name" value="DISEASERSIST"/>
</dbReference>
<dbReference type="InterPro" id="IPR027417">
    <property type="entry name" value="P-loop_NTPase"/>
</dbReference>
<dbReference type="InterPro" id="IPR002182">
    <property type="entry name" value="NB-ARC"/>
</dbReference>
<dbReference type="Pfam" id="PF00931">
    <property type="entry name" value="NB-ARC"/>
    <property type="match status" value="1"/>
</dbReference>
<dbReference type="PANTHER" id="PTHR46082">
    <property type="entry name" value="ATP/GTP-BINDING PROTEIN-RELATED"/>
    <property type="match status" value="1"/>
</dbReference>
<dbReference type="PANTHER" id="PTHR46082:SF6">
    <property type="entry name" value="AAA+ ATPASE DOMAIN-CONTAINING PROTEIN-RELATED"/>
    <property type="match status" value="1"/>
</dbReference>
<dbReference type="EMBL" id="CP023697">
    <property type="protein sequence ID" value="QEV08162.1"/>
    <property type="molecule type" value="Genomic_DNA"/>
</dbReference>
<evidence type="ECO:0000313" key="4">
    <source>
        <dbReference type="Proteomes" id="UP000326041"/>
    </source>
</evidence>
<dbReference type="NCBIfam" id="NF040586">
    <property type="entry name" value="FxSxx_TPR"/>
    <property type="match status" value="1"/>
</dbReference>
<evidence type="ECO:0000259" key="2">
    <source>
        <dbReference type="Pfam" id="PF00931"/>
    </source>
</evidence>
<sequence length="1050" mass="110819">MRPQRLARIRTGGPGGPGGSGGAGGSGGSGGSGSGYLIGPQLVLTALHVVLHDGRWAGRVAARVGHPRAGAPPVDRAAQVCWPDPRDGVPAADAPDVALLWLDEPVTADGGPVRWGRPAGVAPLPFEGAGFPAFAAGAGSGAHVEYLRGKLPAVSTSPSGWVLDCEVWPAPGRDAERPWAGASGSAVFCHGRLVGVAVEDDRTMGYRRLHAVPLHEVLSLPGFADLVARHGHPGTTTAPEDVTAEGEGGGGGAAGGDAGAGPVVVGVIPTLASAFQPRSGLRERIDRARAGGGSVVLTQKQKPLTQDRKGARVLSGGGGVGKTQLAAACATDALEEGADVVVWATATEAQQVITQYARAATALRLPGATGQDPESDARTLLNWLAATERRWLVVLDDVTDPTALDRWWPVSRTGTGWALATTRLRDARLTGGGRTRVDIDVYTADEADAFLRARLAGDGMEDLLDDRAPALAENLGHLPLALGLAAAYMINEQLSCTAYLRRFADRRTRLEEALPETADTEAYGRRITATLLLSLDAVRAADPTGLAVPVLRLAALLDPTGHPHALWTEPPLLDHLTTHRTPPGARDTAPDAPRVTADQAHTVLRLLHRYALLTCDTRAEPRAVRVHALTARAVRENTPASDLPDLAVAAADALLHTWPETDQPHADLAAVLRANTDALAGHVHEHLWVPEVHPVLFRAGNSLLDAGLADAAVNYWQGMAETGERLLEADDLSTLTVRCNLASSHRLAGRNGEAVGLLEQVLADSERLLGADHPGVLVVHARLAVSYREAGRTAEAIRLLEWVLPRRERLLGDDHPDVLTDRALLAVSYQYAGRTAEAVGLLERVLADRERLLGDGHPDTLITRVNLAVSYGYAGRTGEAVDLLERVLADSERLLGDGHPDTLTARVNLAVSYGYAGRTGEAVDLLERALADRERLLGDGHPDVLTARANLAVLYGRAGRTGEAVGLLERVLADRERLLGTDHPDTLTSRYNLASSYWQAGRTAEAVGLLERAVRDGERLLGADHPTTLTIRAGLASARRRQAERGGSAG</sequence>
<protein>
    <submittedName>
        <fullName evidence="3">Tetratricopeptide repeat protein</fullName>
    </submittedName>
</protein>
<dbReference type="Pfam" id="PF13374">
    <property type="entry name" value="TPR_10"/>
    <property type="match status" value="1"/>
</dbReference>